<evidence type="ECO:0000313" key="2">
    <source>
        <dbReference type="Proteomes" id="UP000595823"/>
    </source>
</evidence>
<sequence length="49" mass="5616">MHRRQLQELKEDVDMVDDSGTVAINVKELKDLISVYEEAKYGAVSSIYE</sequence>
<organism evidence="1 2">
    <name type="scientific">Salicibibacter cibarius</name>
    <dbReference type="NCBI Taxonomy" id="2743000"/>
    <lineage>
        <taxon>Bacteria</taxon>
        <taxon>Bacillati</taxon>
        <taxon>Bacillota</taxon>
        <taxon>Bacilli</taxon>
        <taxon>Bacillales</taxon>
        <taxon>Bacillaceae</taxon>
        <taxon>Salicibibacter</taxon>
    </lineage>
</organism>
<dbReference type="Proteomes" id="UP000595823">
    <property type="component" value="Chromosome"/>
</dbReference>
<keyword evidence="2" id="KW-1185">Reference proteome</keyword>
<protein>
    <submittedName>
        <fullName evidence="1">Uncharacterized protein</fullName>
    </submittedName>
</protein>
<reference evidence="1 2" key="1">
    <citation type="submission" date="2020-06" db="EMBL/GenBank/DDBJ databases">
        <title>Genomic analysis of Salicibibacter sp. NKC5-3.</title>
        <authorList>
            <person name="Oh Y.J."/>
        </authorList>
    </citation>
    <scope>NUCLEOTIDE SEQUENCE [LARGE SCALE GENOMIC DNA]</scope>
    <source>
        <strain evidence="1 2">NKC5-3</strain>
    </source>
</reference>
<name>A0A7T6Z0B1_9BACI</name>
<dbReference type="KEGG" id="scia:HUG15_02275"/>
<dbReference type="EMBL" id="CP054705">
    <property type="protein sequence ID" value="QQK74544.1"/>
    <property type="molecule type" value="Genomic_DNA"/>
</dbReference>
<gene>
    <name evidence="1" type="ORF">HUG15_02275</name>
</gene>
<accession>A0A7T6Z0B1</accession>
<evidence type="ECO:0000313" key="1">
    <source>
        <dbReference type="EMBL" id="QQK74544.1"/>
    </source>
</evidence>
<proteinExistence type="predicted"/>
<dbReference type="AlphaFoldDB" id="A0A7T6Z0B1"/>
<dbReference type="RefSeq" id="WP_160141766.1">
    <property type="nucleotide sequence ID" value="NZ_CP054705.1"/>
</dbReference>